<protein>
    <submittedName>
        <fullName evidence="1">Uncharacterized protein</fullName>
    </submittedName>
</protein>
<dbReference type="Proteomes" id="UP000828941">
    <property type="component" value="Chromosome 4"/>
</dbReference>
<evidence type="ECO:0000313" key="1">
    <source>
        <dbReference type="EMBL" id="KAI4349264.1"/>
    </source>
</evidence>
<accession>A0ACB9PML5</accession>
<dbReference type="EMBL" id="CM039429">
    <property type="protein sequence ID" value="KAI4349264.1"/>
    <property type="molecule type" value="Genomic_DNA"/>
</dbReference>
<name>A0ACB9PML5_BAUVA</name>
<comment type="caution">
    <text evidence="1">The sequence shown here is derived from an EMBL/GenBank/DDBJ whole genome shotgun (WGS) entry which is preliminary data.</text>
</comment>
<reference evidence="1 2" key="1">
    <citation type="journal article" date="2022" name="DNA Res.">
        <title>Chromosomal-level genome assembly of the orchid tree Bauhinia variegata (Leguminosae; Cercidoideae) supports the allotetraploid origin hypothesis of Bauhinia.</title>
        <authorList>
            <person name="Zhong Y."/>
            <person name="Chen Y."/>
            <person name="Zheng D."/>
            <person name="Pang J."/>
            <person name="Liu Y."/>
            <person name="Luo S."/>
            <person name="Meng S."/>
            <person name="Qian L."/>
            <person name="Wei D."/>
            <person name="Dai S."/>
            <person name="Zhou R."/>
        </authorList>
    </citation>
    <scope>NUCLEOTIDE SEQUENCE [LARGE SCALE GENOMIC DNA]</scope>
    <source>
        <strain evidence="1">BV-YZ2020</strain>
    </source>
</reference>
<organism evidence="1 2">
    <name type="scientific">Bauhinia variegata</name>
    <name type="common">Purple orchid tree</name>
    <name type="synonym">Phanera variegata</name>
    <dbReference type="NCBI Taxonomy" id="167791"/>
    <lineage>
        <taxon>Eukaryota</taxon>
        <taxon>Viridiplantae</taxon>
        <taxon>Streptophyta</taxon>
        <taxon>Embryophyta</taxon>
        <taxon>Tracheophyta</taxon>
        <taxon>Spermatophyta</taxon>
        <taxon>Magnoliopsida</taxon>
        <taxon>eudicotyledons</taxon>
        <taxon>Gunneridae</taxon>
        <taxon>Pentapetalae</taxon>
        <taxon>rosids</taxon>
        <taxon>fabids</taxon>
        <taxon>Fabales</taxon>
        <taxon>Fabaceae</taxon>
        <taxon>Cercidoideae</taxon>
        <taxon>Cercideae</taxon>
        <taxon>Bauhiniinae</taxon>
        <taxon>Bauhinia</taxon>
    </lineage>
</organism>
<evidence type="ECO:0000313" key="2">
    <source>
        <dbReference type="Proteomes" id="UP000828941"/>
    </source>
</evidence>
<proteinExistence type="predicted"/>
<gene>
    <name evidence="1" type="ORF">L6164_009874</name>
</gene>
<keyword evidence="2" id="KW-1185">Reference proteome</keyword>
<sequence>MVADTETRKYEETIKRLFHLLKTACQERDEARDKLQLLLRKFQQHMAAETSPSISHARNSALCTRESETLAHRSYDLSLASCQTRNEHSSIGVSNARIADSSHYTLPKQQSHQSRTGKLKADIGPSRDITVDSALVVIDKLVSGKPLPQKGRLLRSVTEVGPLLQTLLLPPLPQWQNPPSSSSCIPTKRTHDNFSTKIHDTANITTTGAIPTCLSLEFPGNSPARSQKSSSDSGSGLSVKKEKMLCVDAELGMMNKQILTGKKIKLV</sequence>